<feature type="region of interest" description="Disordered" evidence="1">
    <location>
        <begin position="1"/>
        <end position="44"/>
    </location>
</feature>
<keyword evidence="3" id="KW-1185">Reference proteome</keyword>
<reference evidence="2 3" key="1">
    <citation type="submission" date="2024-07" db="EMBL/GenBank/DDBJ databases">
        <title>Section-level genome sequencing and comparative genomics of Aspergillus sections Usti and Cavernicolus.</title>
        <authorList>
            <consortium name="Lawrence Berkeley National Laboratory"/>
            <person name="Nybo J.L."/>
            <person name="Vesth T.C."/>
            <person name="Theobald S."/>
            <person name="Frisvad J.C."/>
            <person name="Larsen T.O."/>
            <person name="Kjaerboelling I."/>
            <person name="Rothschild-Mancinelli K."/>
            <person name="Lyhne E.K."/>
            <person name="Kogle M.E."/>
            <person name="Barry K."/>
            <person name="Clum A."/>
            <person name="Na H."/>
            <person name="Ledsgaard L."/>
            <person name="Lin J."/>
            <person name="Lipzen A."/>
            <person name="Kuo A."/>
            <person name="Riley R."/>
            <person name="Mondo S."/>
            <person name="Labutti K."/>
            <person name="Haridas S."/>
            <person name="Pangalinan J."/>
            <person name="Salamov A.A."/>
            <person name="Simmons B.A."/>
            <person name="Magnuson J.K."/>
            <person name="Chen J."/>
            <person name="Drula E."/>
            <person name="Henrissat B."/>
            <person name="Wiebenga A."/>
            <person name="Lubbers R.J."/>
            <person name="Gomes A.C."/>
            <person name="Makela M.R."/>
            <person name="Stajich J."/>
            <person name="Grigoriev I.V."/>
            <person name="Mortensen U.H."/>
            <person name="De Vries R.P."/>
            <person name="Baker S.E."/>
            <person name="Andersen M.R."/>
        </authorList>
    </citation>
    <scope>NUCLEOTIDE SEQUENCE [LARGE SCALE GENOMIC DNA]</scope>
    <source>
        <strain evidence="2 3">CBS 588.65</strain>
    </source>
</reference>
<protein>
    <submittedName>
        <fullName evidence="2">Uncharacterized protein</fullName>
    </submittedName>
</protein>
<feature type="compositionally biased region" description="Basic residues" evidence="1">
    <location>
        <begin position="27"/>
        <end position="37"/>
    </location>
</feature>
<accession>A0ABR4GZ39</accession>
<feature type="region of interest" description="Disordered" evidence="1">
    <location>
        <begin position="114"/>
        <end position="138"/>
    </location>
</feature>
<evidence type="ECO:0000313" key="3">
    <source>
        <dbReference type="Proteomes" id="UP001610334"/>
    </source>
</evidence>
<organism evidence="2 3">
    <name type="scientific">Aspergillus granulosus</name>
    <dbReference type="NCBI Taxonomy" id="176169"/>
    <lineage>
        <taxon>Eukaryota</taxon>
        <taxon>Fungi</taxon>
        <taxon>Dikarya</taxon>
        <taxon>Ascomycota</taxon>
        <taxon>Pezizomycotina</taxon>
        <taxon>Eurotiomycetes</taxon>
        <taxon>Eurotiomycetidae</taxon>
        <taxon>Eurotiales</taxon>
        <taxon>Aspergillaceae</taxon>
        <taxon>Aspergillus</taxon>
        <taxon>Aspergillus subgen. Nidulantes</taxon>
    </lineage>
</organism>
<gene>
    <name evidence="2" type="ORF">BJX63DRAFT_40283</name>
</gene>
<dbReference type="EMBL" id="JBFXLT010000117">
    <property type="protein sequence ID" value="KAL2808244.1"/>
    <property type="molecule type" value="Genomic_DNA"/>
</dbReference>
<name>A0ABR4GZ39_9EURO</name>
<dbReference type="Proteomes" id="UP001610334">
    <property type="component" value="Unassembled WGS sequence"/>
</dbReference>
<evidence type="ECO:0000313" key="2">
    <source>
        <dbReference type="EMBL" id="KAL2808244.1"/>
    </source>
</evidence>
<evidence type="ECO:0000256" key="1">
    <source>
        <dbReference type="SAM" id="MobiDB-lite"/>
    </source>
</evidence>
<sequence length="138" mass="15404">MSRPLKRRTRTRRVSAETEWEGEGRKITKCRPRHRSSVRPSQGGAWRLGIRPALANEKAECRLFAYFSGAWDGEERRGNAGPKTGGRLVFHSRSRKGARLGVAALSLSLSDCERGKGNIPDRSAPFAHRYSDSTHGFP</sequence>
<comment type="caution">
    <text evidence="2">The sequence shown here is derived from an EMBL/GenBank/DDBJ whole genome shotgun (WGS) entry which is preliminary data.</text>
</comment>
<feature type="compositionally biased region" description="Basic residues" evidence="1">
    <location>
        <begin position="1"/>
        <end position="13"/>
    </location>
</feature>
<proteinExistence type="predicted"/>